<feature type="compositionally biased region" description="Basic and acidic residues" evidence="1">
    <location>
        <begin position="100"/>
        <end position="116"/>
    </location>
</feature>
<feature type="region of interest" description="Disordered" evidence="1">
    <location>
        <begin position="1211"/>
        <end position="1236"/>
    </location>
</feature>
<evidence type="ECO:0000256" key="1">
    <source>
        <dbReference type="SAM" id="MobiDB-lite"/>
    </source>
</evidence>
<protein>
    <submittedName>
        <fullName evidence="2">Uncharacterized protein</fullName>
    </submittedName>
</protein>
<evidence type="ECO:0000313" key="2">
    <source>
        <dbReference type="EMBL" id="KAA8539951.1"/>
    </source>
</evidence>
<feature type="compositionally biased region" description="Acidic residues" evidence="1">
    <location>
        <begin position="1290"/>
        <end position="1299"/>
    </location>
</feature>
<feature type="region of interest" description="Disordered" evidence="1">
    <location>
        <begin position="141"/>
        <end position="173"/>
    </location>
</feature>
<dbReference type="PANTHER" id="PTHR34536:SF6">
    <property type="entry name" value="DENTIN SIALOPHOSPHOPROTEIN-LIKE PROTEIN"/>
    <property type="match status" value="1"/>
</dbReference>
<sequence length="1299" mass="144212">MGVGSPEDKTRFWTCTCGLVSTLELSGKRKQVANASCGSCGRPLVDVVPLPASMVSTAGLELTNVINPNLTWKTVTKGYRSASRRSRRTASRNLNVGVQLDDKSPRRVEDSSVSESEKLGVAVLGQRFACKVERVPIKKRRHLLQSSSQTPSPHHEESLSPQPQIPSHPEEPKQLVNSEWCCLDSISNQQTRAFDGSIVGQFGQGDDNGDTNGKLEDFSGIALLAAAACNNSIGNGVDNAKEGPIVEELLSLEGIDSSISANPLKETIESVEKDSVLKDNMDGLFVQDNSMAISQTLRNNENVETVKGSVRSKNDRLHWDLNTLMDVWEQPCDDRNVHSQSNASESVPDVLHTKELENLEGCEIHRNSEDIQDDTESKVQVQVQPMVCKMVSADVNGNHMLLDSRGMTLGTCHSDKEEHKLEACSVSDRTWFEVQSSSTEHPLEPLKYAGADTKGSTQVASADTFFSIPPCHVTEHVSNTCSSEETIDTTSIRVGVMQNREDSGMQLGRTTSLESGQLGNHLDFLDRAVLENATCGIDAIQSKDGEDCRKMSGLADFLDRAVLEKATCGMDAIQRKYGEDCRKMSGLTENRTSSREVLSAVTCQTLDVEYSVSKSDELGPSCPSTECENVSASIVVGQPTVNIDVKGQDDKASSADAVLIDSPLQVEPKVLMPKSYGHSAPNEGTQGKFISHELCETYVSSPANHSGKIDLEDPSENCFNLDVSCDGPGHMVGVENMDELQSGYDSPFEDGELRESVLYSWDENEVEGETECVDYESDNREADDYDAIDHSMSEKVELEQCGRGDALKEESHSASSKTQFSGLALLPEGRESSTDGTREINDVGTGKIHTPNCIDGHDLKGFSAGEVGSRASRGKLSHGEGPSCSGVLHKKGTVFIERSRSNNLDDSYFRAEREFGFEKSLGRGRSTLEMHHRGQEDVHWADSSVGYSDSRNCYPTSYHGPQGPARPRPRRVIANMAAKVEGLTCCDNRESINYSWKGGYHPPIRRRLPIDKEDGYGMHRERVPVRDISRVRSRGWSGIYSHGVGRGHREEYHGPAFEDPSSSVRVPHYLSRREQGFSSRTHRKSRSRSRTRSPPPWHLQRERNVGPRYQGGSSDFRSEARIKRVRLPFQKSSFPADDEGGFESLPGGRFLPRCNSRWIDDQNYETDHFRDRRSPVRMSRRSQRFDTAGSFGRLKSDDYFRPMMRRGRFTEMAGGAGRGGHKYDSSDDDRKKQGNGYEMVHRVRRYEDDYFRGADRRDVVGVREERGPFRYNNDRMKYITAPRSSKIRDYDDDASPGRG</sequence>
<feature type="region of interest" description="Disordered" evidence="1">
    <location>
        <begin position="80"/>
        <end position="116"/>
    </location>
</feature>
<gene>
    <name evidence="2" type="ORF">F0562_026643</name>
</gene>
<accession>A0A5J5BFL6</accession>
<keyword evidence="3" id="KW-1185">Reference proteome</keyword>
<dbReference type="OrthoDB" id="1350766at2759"/>
<name>A0A5J5BFL6_9ASTE</name>
<dbReference type="EMBL" id="CM018037">
    <property type="protein sequence ID" value="KAA8539951.1"/>
    <property type="molecule type" value="Genomic_DNA"/>
</dbReference>
<feature type="compositionally biased region" description="Basic residues" evidence="1">
    <location>
        <begin position="1080"/>
        <end position="1091"/>
    </location>
</feature>
<feature type="compositionally biased region" description="Basic and acidic residues" evidence="1">
    <location>
        <begin position="1221"/>
        <end position="1232"/>
    </location>
</feature>
<dbReference type="Proteomes" id="UP000325577">
    <property type="component" value="Linkage Group LG14"/>
</dbReference>
<organism evidence="2 3">
    <name type="scientific">Nyssa sinensis</name>
    <dbReference type="NCBI Taxonomy" id="561372"/>
    <lineage>
        <taxon>Eukaryota</taxon>
        <taxon>Viridiplantae</taxon>
        <taxon>Streptophyta</taxon>
        <taxon>Embryophyta</taxon>
        <taxon>Tracheophyta</taxon>
        <taxon>Spermatophyta</taxon>
        <taxon>Magnoliopsida</taxon>
        <taxon>eudicotyledons</taxon>
        <taxon>Gunneridae</taxon>
        <taxon>Pentapetalae</taxon>
        <taxon>asterids</taxon>
        <taxon>Cornales</taxon>
        <taxon>Nyssaceae</taxon>
        <taxon>Nyssa</taxon>
    </lineage>
</organism>
<proteinExistence type="predicted"/>
<feature type="region of interest" description="Disordered" evidence="1">
    <location>
        <begin position="1043"/>
        <end position="1117"/>
    </location>
</feature>
<evidence type="ECO:0000313" key="3">
    <source>
        <dbReference type="Proteomes" id="UP000325577"/>
    </source>
</evidence>
<feature type="region of interest" description="Disordered" evidence="1">
    <location>
        <begin position="1280"/>
        <end position="1299"/>
    </location>
</feature>
<dbReference type="PANTHER" id="PTHR34536">
    <property type="entry name" value="DENTIN SIALOPHOSPHOPROTEIN-LIKE PROTEIN"/>
    <property type="match status" value="1"/>
</dbReference>
<reference evidence="2 3" key="1">
    <citation type="submission" date="2019-09" db="EMBL/GenBank/DDBJ databases">
        <title>A chromosome-level genome assembly of the Chinese tupelo Nyssa sinensis.</title>
        <authorList>
            <person name="Yang X."/>
            <person name="Kang M."/>
            <person name="Yang Y."/>
            <person name="Xiong H."/>
            <person name="Wang M."/>
            <person name="Zhang Z."/>
            <person name="Wang Z."/>
            <person name="Wu H."/>
            <person name="Ma T."/>
            <person name="Liu J."/>
            <person name="Xi Z."/>
        </authorList>
    </citation>
    <scope>NUCLEOTIDE SEQUENCE [LARGE SCALE GENOMIC DNA]</scope>
    <source>
        <strain evidence="2">J267</strain>
        <tissue evidence="2">Leaf</tissue>
    </source>
</reference>